<dbReference type="PANTHER" id="PTHR12558:SF13">
    <property type="entry name" value="CELL DIVISION CYCLE PROTEIN 27 HOMOLOG"/>
    <property type="match status" value="1"/>
</dbReference>
<dbReference type="Pfam" id="PF14559">
    <property type="entry name" value="TPR_19"/>
    <property type="match status" value="1"/>
</dbReference>
<evidence type="ECO:0000313" key="1">
    <source>
        <dbReference type="EMBL" id="UNP28208.1"/>
    </source>
</evidence>
<sequence length="381" mass="40801">MAEDMDARIAQLRDFFRHDPDNADLACALADALCARADYAAADAVLGGLSVESAVDSGVRFRAARLALISGRYEAAEAGYRQLLASGDDSLAVLHDLAFSQLCLRRLDAAHASIDQALLRFGREPVLLILKARTFAISGEYDAGIALLDEATTAAPEDASAHGVRALTLFDAGHQDLAETAAATALALDPGQHEALLVAGTQSLWRAELDLAHARLQEALRLHPNSGRALSGYGQLQMLQRDLPAARVTVENAVRAMPDHIGTWHALAWAQLLQGDQDAALASYRGAYEVDRNFADTHGGLALISVLRGDHAGAELELKRAQRLDANSPTARYAQSLLLQARGDEAGAEALLDGLLQDKAVPAREFARQLKLRLQSGEGRR</sequence>
<dbReference type="Pfam" id="PF13432">
    <property type="entry name" value="TPR_16"/>
    <property type="match status" value="1"/>
</dbReference>
<name>A0ABY3XDR3_9GAMM</name>
<organism evidence="1 2">
    <name type="scientific">Lysobacter gummosus</name>
    <dbReference type="NCBI Taxonomy" id="262324"/>
    <lineage>
        <taxon>Bacteria</taxon>
        <taxon>Pseudomonadati</taxon>
        <taxon>Pseudomonadota</taxon>
        <taxon>Gammaproteobacteria</taxon>
        <taxon>Lysobacterales</taxon>
        <taxon>Lysobacteraceae</taxon>
        <taxon>Lysobacter</taxon>
    </lineage>
</organism>
<dbReference type="PANTHER" id="PTHR12558">
    <property type="entry name" value="CELL DIVISION CYCLE 16,23,27"/>
    <property type="match status" value="1"/>
</dbReference>
<dbReference type="SUPFAM" id="SSF48452">
    <property type="entry name" value="TPR-like"/>
    <property type="match status" value="2"/>
</dbReference>
<dbReference type="InterPro" id="IPR019734">
    <property type="entry name" value="TPR_rpt"/>
</dbReference>
<dbReference type="SMART" id="SM00028">
    <property type="entry name" value="TPR"/>
    <property type="match status" value="7"/>
</dbReference>
<gene>
    <name evidence="1" type="ORF">MOV92_17115</name>
</gene>
<proteinExistence type="predicted"/>
<dbReference type="Gene3D" id="1.25.40.10">
    <property type="entry name" value="Tetratricopeptide repeat domain"/>
    <property type="match status" value="3"/>
</dbReference>
<reference evidence="1 2" key="1">
    <citation type="submission" date="2022-03" db="EMBL/GenBank/DDBJ databases">
        <title>Complete genome sequence of Lysobacter capsici VKM B-2533 and Lysobacter gummosus 10.1.1, promising sources of lytic agents.</title>
        <authorList>
            <person name="Tarlachkov S.V."/>
            <person name="Kudryakova I.V."/>
            <person name="Afoshin A.S."/>
            <person name="Leontyevskaya E.A."/>
            <person name="Leontyevskaya N.V."/>
        </authorList>
    </citation>
    <scope>NUCLEOTIDE SEQUENCE [LARGE SCALE GENOMIC DNA]</scope>
    <source>
        <strain evidence="1 2">10.1.1</strain>
    </source>
</reference>
<dbReference type="RefSeq" id="WP_057943832.1">
    <property type="nucleotide sequence ID" value="NZ_CP011131.1"/>
</dbReference>
<evidence type="ECO:0000313" key="2">
    <source>
        <dbReference type="Proteomes" id="UP000829194"/>
    </source>
</evidence>
<accession>A0ABY3XDR3</accession>
<dbReference type="EMBL" id="CP093547">
    <property type="protein sequence ID" value="UNP28208.1"/>
    <property type="molecule type" value="Genomic_DNA"/>
</dbReference>
<keyword evidence="2" id="KW-1185">Reference proteome</keyword>
<dbReference type="InterPro" id="IPR011990">
    <property type="entry name" value="TPR-like_helical_dom_sf"/>
</dbReference>
<dbReference type="Proteomes" id="UP000829194">
    <property type="component" value="Chromosome"/>
</dbReference>
<protein>
    <submittedName>
        <fullName evidence="1">Tetratricopeptide repeat protein</fullName>
    </submittedName>
</protein>